<evidence type="ECO:0000256" key="2">
    <source>
        <dbReference type="SAM" id="SignalP"/>
    </source>
</evidence>
<feature type="compositionally biased region" description="Basic residues" evidence="1">
    <location>
        <begin position="359"/>
        <end position="370"/>
    </location>
</feature>
<evidence type="ECO:0000259" key="3">
    <source>
        <dbReference type="Pfam" id="PF13406"/>
    </source>
</evidence>
<protein>
    <submittedName>
        <fullName evidence="4">Lytic murein transglycosylase B</fullName>
    </submittedName>
</protein>
<dbReference type="Gene3D" id="1.10.8.350">
    <property type="entry name" value="Bacterial muramidase"/>
    <property type="match status" value="1"/>
</dbReference>
<sequence>MRFPSVVCGGLAALLLCCPAVAEELVAAQPIEQSSRYVDRPDVQAFIEELSRDYGFERQQLLDLFDQVVPRPQILAILDRPSTSRPYYEFRPDFVNATRIRLGVQFWREHSELLAAVADRYQIDPEYLVAVLGAETMWGRNTGSFRVLDALSTIAFDYPRRAEYFRKELREFLLLAREDGINPLSLKGSYAGAMGMPQFMPSSFRAYAADWDGDRRHDIWSNPGDTLASVANYFRAHGWHRGAPLVLLAEVQGDAFLPLVDDKFNLHYRVSELAGFGVHAVEPPANDPLAVLAPLETAPGITHYWLGLQNFYTLTRYNRSTLYAMAVHEMAGAIRAAYLDPSLVPPEPAARRKAENSKRSKPARKGKRRR</sequence>
<organism evidence="4 5">
    <name type="scientific">Chitinimonas lacunae</name>
    <dbReference type="NCBI Taxonomy" id="1963018"/>
    <lineage>
        <taxon>Bacteria</taxon>
        <taxon>Pseudomonadati</taxon>
        <taxon>Pseudomonadota</taxon>
        <taxon>Betaproteobacteria</taxon>
        <taxon>Neisseriales</taxon>
        <taxon>Chitinibacteraceae</taxon>
        <taxon>Chitinimonas</taxon>
    </lineage>
</organism>
<dbReference type="NCBIfam" id="TIGR02282">
    <property type="entry name" value="MltB"/>
    <property type="match status" value="1"/>
</dbReference>
<dbReference type="RefSeq" id="WP_378160568.1">
    <property type="nucleotide sequence ID" value="NZ_JBHSBU010000001.1"/>
</dbReference>
<dbReference type="PANTHER" id="PTHR30163:SF9">
    <property type="entry name" value="MEMBRANE-BOUND LYTIC MUREIN TRANSGLYCOSYLASE B"/>
    <property type="match status" value="1"/>
</dbReference>
<keyword evidence="5" id="KW-1185">Reference proteome</keyword>
<comment type="caution">
    <text evidence="4">The sequence shown here is derived from an EMBL/GenBank/DDBJ whole genome shotgun (WGS) entry which is preliminary data.</text>
</comment>
<feature type="signal peptide" evidence="2">
    <location>
        <begin position="1"/>
        <end position="22"/>
    </location>
</feature>
<evidence type="ECO:0000313" key="4">
    <source>
        <dbReference type="EMBL" id="MFC4158173.1"/>
    </source>
</evidence>
<dbReference type="PANTHER" id="PTHR30163">
    <property type="entry name" value="MEMBRANE-BOUND LYTIC MUREIN TRANSGLYCOSYLASE B"/>
    <property type="match status" value="1"/>
</dbReference>
<dbReference type="InterPro" id="IPR023346">
    <property type="entry name" value="Lysozyme-like_dom_sf"/>
</dbReference>
<keyword evidence="2" id="KW-0732">Signal</keyword>
<feature type="region of interest" description="Disordered" evidence="1">
    <location>
        <begin position="345"/>
        <end position="370"/>
    </location>
</feature>
<dbReference type="InterPro" id="IPR043426">
    <property type="entry name" value="MltB-like"/>
</dbReference>
<gene>
    <name evidence="4" type="primary">mltB</name>
    <name evidence="4" type="ORF">ACFOW7_02255</name>
</gene>
<dbReference type="InterPro" id="IPR011757">
    <property type="entry name" value="Lytic_transglycosylase_MltB"/>
</dbReference>
<proteinExistence type="predicted"/>
<dbReference type="InterPro" id="IPR031304">
    <property type="entry name" value="SLT_2"/>
</dbReference>
<feature type="compositionally biased region" description="Basic and acidic residues" evidence="1">
    <location>
        <begin position="349"/>
        <end position="358"/>
    </location>
</feature>
<dbReference type="Proteomes" id="UP001595791">
    <property type="component" value="Unassembled WGS sequence"/>
</dbReference>
<reference evidence="5" key="1">
    <citation type="journal article" date="2019" name="Int. J. Syst. Evol. Microbiol.">
        <title>The Global Catalogue of Microorganisms (GCM) 10K type strain sequencing project: providing services to taxonomists for standard genome sequencing and annotation.</title>
        <authorList>
            <consortium name="The Broad Institute Genomics Platform"/>
            <consortium name="The Broad Institute Genome Sequencing Center for Infectious Disease"/>
            <person name="Wu L."/>
            <person name="Ma J."/>
        </authorList>
    </citation>
    <scope>NUCLEOTIDE SEQUENCE [LARGE SCALE GENOMIC DNA]</scope>
    <source>
        <strain evidence="5">LMG 29894</strain>
    </source>
</reference>
<accession>A0ABV8MJ57</accession>
<dbReference type="EMBL" id="JBHSBU010000001">
    <property type="protein sequence ID" value="MFC4158173.1"/>
    <property type="molecule type" value="Genomic_DNA"/>
</dbReference>
<evidence type="ECO:0000313" key="5">
    <source>
        <dbReference type="Proteomes" id="UP001595791"/>
    </source>
</evidence>
<name>A0ABV8MJ57_9NEIS</name>
<dbReference type="Pfam" id="PF13406">
    <property type="entry name" value="SLT_2"/>
    <property type="match status" value="1"/>
</dbReference>
<dbReference type="Gene3D" id="1.10.530.10">
    <property type="match status" value="1"/>
</dbReference>
<feature type="domain" description="Transglycosylase SLT" evidence="3">
    <location>
        <begin position="41"/>
        <end position="331"/>
    </location>
</feature>
<feature type="chain" id="PRO_5046163228" evidence="2">
    <location>
        <begin position="23"/>
        <end position="370"/>
    </location>
</feature>
<evidence type="ECO:0000256" key="1">
    <source>
        <dbReference type="SAM" id="MobiDB-lite"/>
    </source>
</evidence>
<dbReference type="CDD" id="cd13399">
    <property type="entry name" value="Slt35-like"/>
    <property type="match status" value="1"/>
</dbReference>
<dbReference type="SUPFAM" id="SSF53955">
    <property type="entry name" value="Lysozyme-like"/>
    <property type="match status" value="1"/>
</dbReference>